<gene>
    <name evidence="2" type="ORF">RFULGI_LOCUS17657</name>
</gene>
<evidence type="ECO:0000313" key="3">
    <source>
        <dbReference type="Proteomes" id="UP000789396"/>
    </source>
</evidence>
<proteinExistence type="predicted"/>
<reference evidence="2" key="1">
    <citation type="submission" date="2021-06" db="EMBL/GenBank/DDBJ databases">
        <authorList>
            <person name="Kallberg Y."/>
            <person name="Tangrot J."/>
            <person name="Rosling A."/>
        </authorList>
    </citation>
    <scope>NUCLEOTIDE SEQUENCE</scope>
    <source>
        <strain evidence="2">IN212</strain>
    </source>
</reference>
<organism evidence="2 3">
    <name type="scientific">Racocetra fulgida</name>
    <dbReference type="NCBI Taxonomy" id="60492"/>
    <lineage>
        <taxon>Eukaryota</taxon>
        <taxon>Fungi</taxon>
        <taxon>Fungi incertae sedis</taxon>
        <taxon>Mucoromycota</taxon>
        <taxon>Glomeromycotina</taxon>
        <taxon>Glomeromycetes</taxon>
        <taxon>Diversisporales</taxon>
        <taxon>Gigasporaceae</taxon>
        <taxon>Racocetra</taxon>
    </lineage>
</organism>
<name>A0A9N9JXB1_9GLOM</name>
<dbReference type="AlphaFoldDB" id="A0A9N9JXB1"/>
<protein>
    <submittedName>
        <fullName evidence="2">5825_t:CDS:1</fullName>
    </submittedName>
</protein>
<keyword evidence="3" id="KW-1185">Reference proteome</keyword>
<sequence>GDEFMNWDAAERQVQNYAMKVGFDLVKRHLEKNKHDEIVCHTFECKTSGKYKAKKKADNEDVCECKSAKVNCSWRVNLNLSGGTVHVTLLNKVHNHSLYKKIQDVSSKHRRLSPEMLNEVEFLVNIGCEA</sequence>
<dbReference type="OrthoDB" id="2442204at2759"/>
<dbReference type="InterPro" id="IPR031052">
    <property type="entry name" value="FHY3/FAR1"/>
</dbReference>
<feature type="non-terminal residue" evidence="2">
    <location>
        <position position="1"/>
    </location>
</feature>
<evidence type="ECO:0000259" key="1">
    <source>
        <dbReference type="Pfam" id="PF03101"/>
    </source>
</evidence>
<dbReference type="Pfam" id="PF03101">
    <property type="entry name" value="FAR1"/>
    <property type="match status" value="1"/>
</dbReference>
<evidence type="ECO:0000313" key="2">
    <source>
        <dbReference type="EMBL" id="CAG8800344.1"/>
    </source>
</evidence>
<dbReference type="Proteomes" id="UP000789396">
    <property type="component" value="Unassembled WGS sequence"/>
</dbReference>
<comment type="caution">
    <text evidence="2">The sequence shown here is derived from an EMBL/GenBank/DDBJ whole genome shotgun (WGS) entry which is preliminary data.</text>
</comment>
<accession>A0A9N9JXB1</accession>
<feature type="non-terminal residue" evidence="2">
    <location>
        <position position="130"/>
    </location>
</feature>
<dbReference type="EMBL" id="CAJVPZ010071088">
    <property type="protein sequence ID" value="CAG8800344.1"/>
    <property type="molecule type" value="Genomic_DNA"/>
</dbReference>
<dbReference type="PANTHER" id="PTHR31669:SF251">
    <property type="entry name" value="PROTEIN FAR1-RELATED SEQUENCE"/>
    <property type="match status" value="1"/>
</dbReference>
<dbReference type="GO" id="GO:0006355">
    <property type="term" value="P:regulation of DNA-templated transcription"/>
    <property type="evidence" value="ECO:0007669"/>
    <property type="project" value="InterPro"/>
</dbReference>
<dbReference type="InterPro" id="IPR004330">
    <property type="entry name" value="FAR1_DNA_bnd_dom"/>
</dbReference>
<dbReference type="PANTHER" id="PTHR31669">
    <property type="entry name" value="PROTEIN FAR1-RELATED SEQUENCE 10-RELATED"/>
    <property type="match status" value="1"/>
</dbReference>
<feature type="domain" description="FAR1" evidence="1">
    <location>
        <begin position="15"/>
        <end position="99"/>
    </location>
</feature>